<name>A0A317PXF5_9HYPH</name>
<dbReference type="EMBL" id="QGTR01000001">
    <property type="protein sequence ID" value="PWW04180.1"/>
    <property type="molecule type" value="Genomic_DNA"/>
</dbReference>
<reference evidence="2 3" key="1">
    <citation type="submission" date="2018-05" db="EMBL/GenBank/DDBJ databases">
        <title>Genomic Encyclopedia of Type Strains, Phase IV (KMG-IV): sequencing the most valuable type-strain genomes for metagenomic binning, comparative biology and taxonomic classification.</title>
        <authorList>
            <person name="Goeker M."/>
        </authorList>
    </citation>
    <scope>NUCLEOTIDE SEQUENCE [LARGE SCALE GENOMIC DNA]</scope>
    <source>
        <strain evidence="2 3">DSM 16791</strain>
    </source>
</reference>
<dbReference type="OrthoDB" id="8244198at2"/>
<protein>
    <submittedName>
        <fullName evidence="2">Uncharacterized protein YjiS (DUF1127 family)</fullName>
    </submittedName>
</protein>
<accession>A0A317PXF5</accession>
<evidence type="ECO:0000313" key="2">
    <source>
        <dbReference type="EMBL" id="PWW04180.1"/>
    </source>
</evidence>
<dbReference type="Proteomes" id="UP000246352">
    <property type="component" value="Unassembled WGS sequence"/>
</dbReference>
<evidence type="ECO:0000313" key="3">
    <source>
        <dbReference type="Proteomes" id="UP000246352"/>
    </source>
</evidence>
<evidence type="ECO:0000259" key="1">
    <source>
        <dbReference type="Pfam" id="PF06568"/>
    </source>
</evidence>
<gene>
    <name evidence="2" type="ORF">DFR52_101872</name>
</gene>
<dbReference type="RefSeq" id="WP_110030639.1">
    <property type="nucleotide sequence ID" value="NZ_QGTR01000001.1"/>
</dbReference>
<feature type="domain" description="YjiS-like" evidence="1">
    <location>
        <begin position="4"/>
        <end position="38"/>
    </location>
</feature>
<dbReference type="AlphaFoldDB" id="A0A317PXF5"/>
<sequence>MNIRKSYNEWRAYRTTVNELSRMSDRELSDLGISRGDIPFVSRRAAQ</sequence>
<dbReference type="InterPro" id="IPR009506">
    <property type="entry name" value="YjiS-like"/>
</dbReference>
<proteinExistence type="predicted"/>
<dbReference type="Pfam" id="PF06568">
    <property type="entry name" value="YjiS-like"/>
    <property type="match status" value="1"/>
</dbReference>
<keyword evidence="3" id="KW-1185">Reference proteome</keyword>
<comment type="caution">
    <text evidence="2">The sequence shown here is derived from an EMBL/GenBank/DDBJ whole genome shotgun (WGS) entry which is preliminary data.</text>
</comment>
<organism evidence="2 3">
    <name type="scientific">Hoeflea marina</name>
    <dbReference type="NCBI Taxonomy" id="274592"/>
    <lineage>
        <taxon>Bacteria</taxon>
        <taxon>Pseudomonadati</taxon>
        <taxon>Pseudomonadota</taxon>
        <taxon>Alphaproteobacteria</taxon>
        <taxon>Hyphomicrobiales</taxon>
        <taxon>Rhizobiaceae</taxon>
        <taxon>Hoeflea</taxon>
    </lineage>
</organism>